<feature type="coiled-coil region" evidence="6">
    <location>
        <begin position="738"/>
        <end position="772"/>
    </location>
</feature>
<proteinExistence type="inferred from homology"/>
<keyword evidence="2 6" id="KW-0547">Nucleotide-binding</keyword>
<organism evidence="8 9">
    <name type="scientific">Mycolicibacterium komossense</name>
    <dbReference type="NCBI Taxonomy" id="1779"/>
    <lineage>
        <taxon>Bacteria</taxon>
        <taxon>Bacillati</taxon>
        <taxon>Actinomycetota</taxon>
        <taxon>Actinomycetes</taxon>
        <taxon>Mycobacteriales</taxon>
        <taxon>Mycobacteriaceae</taxon>
        <taxon>Mycolicibacterium</taxon>
    </lineage>
</organism>
<dbReference type="InterPro" id="IPR011890">
    <property type="entry name" value="SMC_prok"/>
</dbReference>
<comment type="subcellular location">
    <subcellularLocation>
        <location evidence="6">Cytoplasm</location>
    </subcellularLocation>
</comment>
<feature type="coiled-coil region" evidence="6">
    <location>
        <begin position="329"/>
        <end position="437"/>
    </location>
</feature>
<feature type="binding site" evidence="6">
    <location>
        <begin position="32"/>
        <end position="39"/>
    </location>
    <ligand>
        <name>ATP</name>
        <dbReference type="ChEBI" id="CHEBI:30616"/>
    </ligand>
</feature>
<dbReference type="Gene3D" id="1.20.1060.20">
    <property type="match status" value="1"/>
</dbReference>
<dbReference type="PIRSF" id="PIRSF005719">
    <property type="entry name" value="SMC"/>
    <property type="match status" value="1"/>
</dbReference>
<protein>
    <recommendedName>
        <fullName evidence="6">Chromosome partition protein Smc</fullName>
    </recommendedName>
</protein>
<keyword evidence="9" id="KW-1185">Reference proteome</keyword>
<dbReference type="InterPro" id="IPR027417">
    <property type="entry name" value="P-loop_NTPase"/>
</dbReference>
<dbReference type="Pfam" id="PF02463">
    <property type="entry name" value="SMC_N"/>
    <property type="match status" value="1"/>
</dbReference>
<feature type="coiled-coil region" evidence="6">
    <location>
        <begin position="661"/>
        <end position="706"/>
    </location>
</feature>
<feature type="coiled-coil region" evidence="6">
    <location>
        <begin position="171"/>
        <end position="201"/>
    </location>
</feature>
<sequence>MHLKSLTLKGFKSFASPTTLRFEPGITCVVGPNGSGKSNVVDALTWVMGEQGAKALRGGKMEDVIFAGTSSRAPLGRAEVTVTIDNSDNALPIEYSEVSITRRMFRDGAGEYEINGSSCRLMDVQELLSDSGIGREMHVIVGQGRLSQILESRPEDRRAFIEEAAGVLKHRKRKEKAVRKLESMAANLARLTDLTTELRRQLKPLGRQAEMARRAQTIQADLRDAKLRLAADDLVKRQAEFDGVGGTEAMLRKDHEEAVTRLAGATDELTAHEAAVATLSDRAERAQQMWFRLSALAERVSATVRIARERTQLLEAEPMSSGGADPEALDAEADEVAALEEELLFELEEARIRLEDARAELVEAERISTEAERAHVAAVRAEADRREGLARLTGQVETMRARVESTDERVARLTEGIEEAANRAQHAQAEFETVQSRVSELDQSEVGLDEQHDRSVAALRLADERVAELLAGERSAERQVASLLARIDALAVGLDRKDGAAWLTENRSGAGLFGTVAKLVKVHSGYEAALAAVLGAAADAVAAEDSGAARSAVAALKDADGGRAAIVLGDWPMGHDQGVGQLPEGARWAVDLLDVPARLQGAMAAMLVGVAVVGDLQAALDIVAAQPKLRAVTLDGDLVGAGWVSGGSDRKPSTLEITSEIAKARSELAAAETQAAELTAALSGAVAEQSARQDAAEQALAALNESDAAIAQIYEQLGRLGHDARVADDEWRRQLRQRDELETGRAQTVQELTELETRLRNAEENRTELEDEPIDRQEMVAAAEAARAAEVEARLSVRTVEERANAVRGRADSLRRQAAAEREARVRAQRARAAREHAAAVAAVVAASGRDVAGRLAGVVAVASQTRDQLAAERQHRAVAMTAAREEVDSLKNRIAALTDSLHRDEVAKAQAAMRIEQLEQAVLDQFGMAAADLVAEYGPQTSLPPTELEMAEYQQARERGEQVTAPAPMPFDRSTQERRAKRAERELAELGRVNPLALEEFAALEERYNFLSTQLEDVKAARKDLLDVVEDVDARILQVFAEAYTDVEREFREVFSSLFPGGEGRLLLTDPSDMLTTGVEVEARPPGKKIKRLSLLSGGEKSLTAVAMLVAIFRARPSPFYVMDEVEAALDDVNLRRLIGLFEKLREKSQLIVITHQKPTMEIADALYGVTMQGDGITTVISQRLRGQELLSGSPA</sequence>
<gene>
    <name evidence="6 8" type="primary">smc</name>
    <name evidence="8" type="ORF">H7J73_21825</name>
</gene>
<evidence type="ECO:0000313" key="9">
    <source>
        <dbReference type="Proteomes" id="UP001526201"/>
    </source>
</evidence>
<dbReference type="SUPFAM" id="SSF52540">
    <property type="entry name" value="P-loop containing nucleoside triphosphate hydrolases"/>
    <property type="match status" value="1"/>
</dbReference>
<comment type="similarity">
    <text evidence="6">Belongs to the SMC family.</text>
</comment>
<comment type="function">
    <text evidence="6">Required for chromosome condensation and partitioning.</text>
</comment>
<reference evidence="8 9" key="1">
    <citation type="journal article" date="2022" name="BMC Genomics">
        <title>Comparative genome analysis of mycobacteria focusing on tRNA and non-coding RNA.</title>
        <authorList>
            <person name="Behra P.R.K."/>
            <person name="Pettersson B.M.F."/>
            <person name="Ramesh M."/>
            <person name="Das S."/>
            <person name="Dasgupta S."/>
            <person name="Kirsebom L.A."/>
        </authorList>
    </citation>
    <scope>NUCLEOTIDE SEQUENCE [LARGE SCALE GENOMIC DNA]</scope>
    <source>
        <strain evidence="8 9">DSM 44078</strain>
    </source>
</reference>
<keyword evidence="3 6" id="KW-0067">ATP-binding</keyword>
<dbReference type="HAMAP" id="MF_01894">
    <property type="entry name" value="Smc_prok"/>
    <property type="match status" value="1"/>
</dbReference>
<feature type="domain" description="SMC hinge" evidence="7">
    <location>
        <begin position="510"/>
        <end position="623"/>
    </location>
</feature>
<feature type="coiled-coil region" evidence="6">
    <location>
        <begin position="797"/>
        <end position="831"/>
    </location>
</feature>
<dbReference type="EMBL" id="JACKTY010000033">
    <property type="protein sequence ID" value="MCV7228658.1"/>
    <property type="molecule type" value="Genomic_DNA"/>
</dbReference>
<dbReference type="InterPro" id="IPR010935">
    <property type="entry name" value="SMC_hinge"/>
</dbReference>
<dbReference type="NCBIfam" id="TIGR02168">
    <property type="entry name" value="SMC_prok_B"/>
    <property type="match status" value="1"/>
</dbReference>
<evidence type="ECO:0000256" key="2">
    <source>
        <dbReference type="ARBA" id="ARBA00022741"/>
    </source>
</evidence>
<keyword evidence="5 6" id="KW-0238">DNA-binding</keyword>
<dbReference type="InterPro" id="IPR003395">
    <property type="entry name" value="RecF/RecN/SMC_N"/>
</dbReference>
<comment type="caution">
    <text evidence="8">The sequence shown here is derived from an EMBL/GenBank/DDBJ whole genome shotgun (WGS) entry which is preliminary data.</text>
</comment>
<dbReference type="Proteomes" id="UP001526201">
    <property type="component" value="Unassembled WGS sequence"/>
</dbReference>
<evidence type="ECO:0000313" key="8">
    <source>
        <dbReference type="EMBL" id="MCV7228658.1"/>
    </source>
</evidence>
<evidence type="ECO:0000256" key="3">
    <source>
        <dbReference type="ARBA" id="ARBA00022840"/>
    </source>
</evidence>
<accession>A0ABT3CGR0</accession>
<evidence type="ECO:0000259" key="7">
    <source>
        <dbReference type="SMART" id="SM00968"/>
    </source>
</evidence>
<dbReference type="Pfam" id="PF06470">
    <property type="entry name" value="SMC_hinge"/>
    <property type="match status" value="1"/>
</dbReference>
<evidence type="ECO:0000256" key="4">
    <source>
        <dbReference type="ARBA" id="ARBA00023054"/>
    </source>
</evidence>
<keyword evidence="1 6" id="KW-0963">Cytoplasm</keyword>
<evidence type="ECO:0000256" key="5">
    <source>
        <dbReference type="ARBA" id="ARBA00023125"/>
    </source>
</evidence>
<feature type="coiled-coil region" evidence="6">
    <location>
        <begin position="974"/>
        <end position="1022"/>
    </location>
</feature>
<name>A0ABT3CGR0_9MYCO</name>
<dbReference type="SUPFAM" id="SSF75553">
    <property type="entry name" value="Smc hinge domain"/>
    <property type="match status" value="1"/>
</dbReference>
<comment type="domain">
    <text evidence="6">Contains large globular domains required for ATP hydrolysis at each terminus and a third globular domain forming a flexible hinge near the middle of the molecule. These domains are separated by coiled-coil structures.</text>
</comment>
<dbReference type="Gene3D" id="3.40.50.300">
    <property type="entry name" value="P-loop containing nucleotide triphosphate hydrolases"/>
    <property type="match status" value="2"/>
</dbReference>
<dbReference type="Gene3D" id="3.30.70.1620">
    <property type="match status" value="1"/>
</dbReference>
<keyword evidence="4 6" id="KW-0175">Coiled coil</keyword>
<dbReference type="InterPro" id="IPR024704">
    <property type="entry name" value="SMC"/>
</dbReference>
<evidence type="ECO:0000256" key="6">
    <source>
        <dbReference type="HAMAP-Rule" id="MF_01894"/>
    </source>
</evidence>
<dbReference type="InterPro" id="IPR036277">
    <property type="entry name" value="SMC_hinge_sf"/>
</dbReference>
<dbReference type="PANTHER" id="PTHR43977">
    <property type="entry name" value="STRUCTURAL MAINTENANCE OF CHROMOSOMES PROTEIN 3"/>
    <property type="match status" value="1"/>
</dbReference>
<dbReference type="RefSeq" id="WP_264069812.1">
    <property type="nucleotide sequence ID" value="NZ_JACKTY010000033.1"/>
</dbReference>
<dbReference type="SMART" id="SM00968">
    <property type="entry name" value="SMC_hinge"/>
    <property type="match status" value="1"/>
</dbReference>
<dbReference type="CDD" id="cd03278">
    <property type="entry name" value="ABC_SMC_barmotin"/>
    <property type="match status" value="2"/>
</dbReference>
<comment type="subunit">
    <text evidence="6">Homodimer.</text>
</comment>
<evidence type="ECO:0000256" key="1">
    <source>
        <dbReference type="ARBA" id="ARBA00022490"/>
    </source>
</evidence>